<protein>
    <submittedName>
        <fullName evidence="2">HAD family hydrolase</fullName>
    </submittedName>
</protein>
<dbReference type="RefSeq" id="WP_166278258.1">
    <property type="nucleotide sequence ID" value="NZ_JAANNP010000001.1"/>
</dbReference>
<dbReference type="EMBL" id="JAANNP010000001">
    <property type="protein sequence ID" value="NHC12988.1"/>
    <property type="molecule type" value="Genomic_DNA"/>
</dbReference>
<dbReference type="SUPFAM" id="SSF56784">
    <property type="entry name" value="HAD-like"/>
    <property type="match status" value="1"/>
</dbReference>
<dbReference type="PIRSF" id="PIRSF030802">
    <property type="entry name" value="UCP030802"/>
    <property type="match status" value="1"/>
</dbReference>
<evidence type="ECO:0000256" key="1">
    <source>
        <dbReference type="SAM" id="MobiDB-lite"/>
    </source>
</evidence>
<dbReference type="Gene3D" id="3.40.50.1000">
    <property type="entry name" value="HAD superfamily/HAD-like"/>
    <property type="match status" value="1"/>
</dbReference>
<sequence length="285" mass="30677">MTSETTSPGDTQRTVPGPTPAVAACDLDRTLIFSARALGLRVPDAQAPQMLVAEVYHGEPLSFLTAEAGRLLQELAAAAVLVPTTTRTRDQYARVHLPGPPPRYAVCANGGHLLVDGQPDEDWRRQVDAALAAACAPLPVITEHLRKVCDPRWTRKLRIAEDLFCYAVVQRDEMPVGLVAELSMWAETQGWTVSLQGRKLYLVPRPLTKSAAIVEVVQRVGAGRVLAAGDSLLDAELLELADAGVRPAHGELHDQGWNAPHVGVTQSSGVMAGEEIAGWLLDLVR</sequence>
<feature type="compositionally biased region" description="Polar residues" evidence="1">
    <location>
        <begin position="1"/>
        <end position="14"/>
    </location>
</feature>
<feature type="region of interest" description="Disordered" evidence="1">
    <location>
        <begin position="1"/>
        <end position="20"/>
    </location>
</feature>
<reference evidence="2 3" key="1">
    <citation type="submission" date="2020-03" db="EMBL/GenBank/DDBJ databases">
        <title>Two novel Motilibacter sp.</title>
        <authorList>
            <person name="Liu S."/>
        </authorList>
    </citation>
    <scope>NUCLEOTIDE SEQUENCE [LARGE SCALE GENOMIC DNA]</scope>
    <source>
        <strain evidence="2 3">E257</strain>
    </source>
</reference>
<accession>A0ABX0GQ74</accession>
<proteinExistence type="predicted"/>
<comment type="caution">
    <text evidence="2">The sequence shown here is derived from an EMBL/GenBank/DDBJ whole genome shotgun (WGS) entry which is preliminary data.</text>
</comment>
<dbReference type="InterPro" id="IPR036412">
    <property type="entry name" value="HAD-like_sf"/>
</dbReference>
<organism evidence="2 3">
    <name type="scientific">Motilibacter deserti</name>
    <dbReference type="NCBI Taxonomy" id="2714956"/>
    <lineage>
        <taxon>Bacteria</taxon>
        <taxon>Bacillati</taxon>
        <taxon>Actinomycetota</taxon>
        <taxon>Actinomycetes</taxon>
        <taxon>Motilibacterales</taxon>
        <taxon>Motilibacteraceae</taxon>
        <taxon>Motilibacter</taxon>
    </lineage>
</organism>
<keyword evidence="2" id="KW-0378">Hydrolase</keyword>
<gene>
    <name evidence="2" type="ORF">G9H71_04255</name>
</gene>
<evidence type="ECO:0000313" key="2">
    <source>
        <dbReference type="EMBL" id="NHC12988.1"/>
    </source>
</evidence>
<evidence type="ECO:0000313" key="3">
    <source>
        <dbReference type="Proteomes" id="UP000800981"/>
    </source>
</evidence>
<dbReference type="InterPro" id="IPR024197">
    <property type="entry name" value="TPP-like"/>
</dbReference>
<name>A0ABX0GQ74_9ACTN</name>
<dbReference type="GO" id="GO:0016787">
    <property type="term" value="F:hydrolase activity"/>
    <property type="evidence" value="ECO:0007669"/>
    <property type="project" value="UniProtKB-KW"/>
</dbReference>
<dbReference type="InterPro" id="IPR023214">
    <property type="entry name" value="HAD_sf"/>
</dbReference>
<dbReference type="Proteomes" id="UP000800981">
    <property type="component" value="Unassembled WGS sequence"/>
</dbReference>
<keyword evidence="3" id="KW-1185">Reference proteome</keyword>